<dbReference type="Gene3D" id="3.40.50.1820">
    <property type="entry name" value="alpha/beta hydrolase"/>
    <property type="match status" value="1"/>
</dbReference>
<gene>
    <name evidence="2" type="ORF">M408DRAFT_6857</name>
</gene>
<dbReference type="STRING" id="933852.A0A0C3BI55"/>
<dbReference type="PRINTS" id="PR00111">
    <property type="entry name" value="ABHYDROLASE"/>
</dbReference>
<dbReference type="HOGENOM" id="CLU_020336_20_1_1"/>
<dbReference type="SUPFAM" id="SSF53474">
    <property type="entry name" value="alpha/beta-Hydrolases"/>
    <property type="match status" value="1"/>
</dbReference>
<dbReference type="EMBL" id="KN824281">
    <property type="protein sequence ID" value="KIM31804.1"/>
    <property type="molecule type" value="Genomic_DNA"/>
</dbReference>
<reference evidence="3" key="2">
    <citation type="submission" date="2015-01" db="EMBL/GenBank/DDBJ databases">
        <title>Evolutionary Origins and Diversification of the Mycorrhizal Mutualists.</title>
        <authorList>
            <consortium name="DOE Joint Genome Institute"/>
            <consortium name="Mycorrhizal Genomics Consortium"/>
            <person name="Kohler A."/>
            <person name="Kuo A."/>
            <person name="Nagy L.G."/>
            <person name="Floudas D."/>
            <person name="Copeland A."/>
            <person name="Barry K.W."/>
            <person name="Cichocki N."/>
            <person name="Veneault-Fourrey C."/>
            <person name="LaButti K."/>
            <person name="Lindquist E.A."/>
            <person name="Lipzen A."/>
            <person name="Lundell T."/>
            <person name="Morin E."/>
            <person name="Murat C."/>
            <person name="Riley R."/>
            <person name="Ohm R."/>
            <person name="Sun H."/>
            <person name="Tunlid A."/>
            <person name="Henrissat B."/>
            <person name="Grigoriev I.V."/>
            <person name="Hibbett D.S."/>
            <person name="Martin F."/>
        </authorList>
    </citation>
    <scope>NUCLEOTIDE SEQUENCE [LARGE SCALE GENOMIC DNA]</scope>
    <source>
        <strain evidence="3">MAFF 305830</strain>
    </source>
</reference>
<evidence type="ECO:0000259" key="1">
    <source>
        <dbReference type="Pfam" id="PF00561"/>
    </source>
</evidence>
<dbReference type="Pfam" id="PF00561">
    <property type="entry name" value="Abhydrolase_1"/>
    <property type="match status" value="1"/>
</dbReference>
<dbReference type="Proteomes" id="UP000054097">
    <property type="component" value="Unassembled WGS sequence"/>
</dbReference>
<dbReference type="PANTHER" id="PTHR43433:SF5">
    <property type="entry name" value="AB HYDROLASE-1 DOMAIN-CONTAINING PROTEIN"/>
    <property type="match status" value="1"/>
</dbReference>
<evidence type="ECO:0000313" key="2">
    <source>
        <dbReference type="EMBL" id="KIM31804.1"/>
    </source>
</evidence>
<dbReference type="InterPro" id="IPR050471">
    <property type="entry name" value="AB_hydrolase"/>
</dbReference>
<proteinExistence type="predicted"/>
<evidence type="ECO:0000313" key="3">
    <source>
        <dbReference type="Proteomes" id="UP000054097"/>
    </source>
</evidence>
<dbReference type="PANTHER" id="PTHR43433">
    <property type="entry name" value="HYDROLASE, ALPHA/BETA FOLD FAMILY PROTEIN"/>
    <property type="match status" value="1"/>
</dbReference>
<sequence>MSNNEERPTIFDPQTCVRKGLCPVMALQGQPETAVESHSLYFEQHGTGPEKILFIMGLNTSSFAWGYQVRHFAKTHSILVLDNRGVGNSDTPKGPYTTSQMADDAIAVLDYIGWNNGRELHIVGVSLGGMISQELALKIPERILSLSLVVTKAGSAGFFANLTPWFGIASLARVTFAGDDSKKTDMVLPMLYPEEWLNAKSETSGDGKTNREVAKAELMRRIGIQRRQTLAGSFAQTAAVRAHNITPEQMQEIGKKIPKVFILTGDTDNLIKPINSEWLHKNIPNSEYQVWQGTAHGLIGQVPARFNEALEKVIKEGRERATQAPWA</sequence>
<reference evidence="2 3" key="1">
    <citation type="submission" date="2014-04" db="EMBL/GenBank/DDBJ databases">
        <authorList>
            <consortium name="DOE Joint Genome Institute"/>
            <person name="Kuo A."/>
            <person name="Zuccaro A."/>
            <person name="Kohler A."/>
            <person name="Nagy L.G."/>
            <person name="Floudas D."/>
            <person name="Copeland A."/>
            <person name="Barry K.W."/>
            <person name="Cichocki N."/>
            <person name="Veneault-Fourrey C."/>
            <person name="LaButti K."/>
            <person name="Lindquist E.A."/>
            <person name="Lipzen A."/>
            <person name="Lundell T."/>
            <person name="Morin E."/>
            <person name="Murat C."/>
            <person name="Sun H."/>
            <person name="Tunlid A."/>
            <person name="Henrissat B."/>
            <person name="Grigoriev I.V."/>
            <person name="Hibbett D.S."/>
            <person name="Martin F."/>
            <person name="Nordberg H.P."/>
            <person name="Cantor M.N."/>
            <person name="Hua S.X."/>
        </authorList>
    </citation>
    <scope>NUCLEOTIDE SEQUENCE [LARGE SCALE GENOMIC DNA]</scope>
    <source>
        <strain evidence="2 3">MAFF 305830</strain>
    </source>
</reference>
<dbReference type="InterPro" id="IPR000073">
    <property type="entry name" value="AB_hydrolase_1"/>
</dbReference>
<dbReference type="InterPro" id="IPR029058">
    <property type="entry name" value="AB_hydrolase_fold"/>
</dbReference>
<dbReference type="AlphaFoldDB" id="A0A0C3BI55"/>
<keyword evidence="3" id="KW-1185">Reference proteome</keyword>
<accession>A0A0C3BI55</accession>
<feature type="domain" description="AB hydrolase-1" evidence="1">
    <location>
        <begin position="52"/>
        <end position="297"/>
    </location>
</feature>
<protein>
    <recommendedName>
        <fullName evidence="1">AB hydrolase-1 domain-containing protein</fullName>
    </recommendedName>
</protein>
<dbReference type="OrthoDB" id="19657at2759"/>
<name>A0A0C3BI55_SERVB</name>
<organism evidence="2 3">
    <name type="scientific">Serendipita vermifera MAFF 305830</name>
    <dbReference type="NCBI Taxonomy" id="933852"/>
    <lineage>
        <taxon>Eukaryota</taxon>
        <taxon>Fungi</taxon>
        <taxon>Dikarya</taxon>
        <taxon>Basidiomycota</taxon>
        <taxon>Agaricomycotina</taxon>
        <taxon>Agaricomycetes</taxon>
        <taxon>Sebacinales</taxon>
        <taxon>Serendipitaceae</taxon>
        <taxon>Serendipita</taxon>
    </lineage>
</organism>